<evidence type="ECO:0000259" key="1">
    <source>
        <dbReference type="Pfam" id="PF12770"/>
    </source>
</evidence>
<dbReference type="AlphaFoldDB" id="A0A9J7BRE9"/>
<dbReference type="Pfam" id="PF12770">
    <property type="entry name" value="CHAT"/>
    <property type="match status" value="1"/>
</dbReference>
<dbReference type="KEGG" id="orp:MOP44_04730"/>
<proteinExistence type="predicted"/>
<accession>A0A9J7BRE9</accession>
<dbReference type="InterPro" id="IPR024983">
    <property type="entry name" value="CHAT_dom"/>
</dbReference>
<name>A0A9J7BRE9_9BACT</name>
<sequence length="804" mass="88975">MAPFTAIVDGEHILEVLKNGTPNDRRQLVEALPDNKMRDASLGLVCSDNPSIVVLGLTSMIIPYCAGQNLAVGAALAHAVHSYALEIFEKGGSHGLLPMTMSNLAYQYVNALNSLGRFDEVLAFTDQYIPYYEKLNEAQNLPSIKAARINALINVRRIDEADEMLKDSHLRGNWATDIEIKRLETQVALLKDSITNVRRAITPEQSRAASLDTMLRAVQSAIGQTVELKDDRENLLKALDSFDKNKKLDVSSPTGFRALSELLDEGEAFLAGGRQEAGEWAIKKKIRDASAIFVLEASPAVDKLERSLTSLTEALRMAEVGNLIAEQNDALWGIYLCHSRLKEPSEAADALLRLQKNLEAVRGGIKNPVERGGIFANYPHLFDALCDHLQQAARAEELLSAIEASKGRGIADILTERSEGVITDSSIYTAVRALPTLARRHTFHYLTYYVDTDRTYAVLVSKDGDIYQLGPIPISKQYIRDASRFVDPRTWGQAVEYDPSLLVEDTSETLAPLVEVLTPLLEKGMVSVGDHISYSADDSFSNIPLHYLKFRDKRLIDFFSVSRVHNAFHLRQVLTKDAVKRPSRCAAFVVPLQADLTSDVGRMRRENQLRPAAWLTRHLKGVLLENTNVSLMQLASMDMQNKVVQFSTHGIFPRDDEAQNPFRKSGLVLSDGKALPDPDDVAEGATDCLLTPSNIFEMKLKFTNSHVSLMACVSGLSREGLGGDALGMDWAFIQAGAASLLSSHWYVSASLAADFFIRFYERWITGSESRAQAFRNTALSLCAEKGPKAELRSWAAFSLTGDWR</sequence>
<reference evidence="2" key="1">
    <citation type="submission" date="2021-04" db="EMBL/GenBank/DDBJ databases">
        <title>Phylogenetic analysis of Acidobacteriaceae.</title>
        <authorList>
            <person name="Qiu L."/>
            <person name="Zhang Q."/>
        </authorList>
    </citation>
    <scope>NUCLEOTIDE SEQUENCE</scope>
    <source>
        <strain evidence="2">DSM 25168</strain>
    </source>
</reference>
<keyword evidence="3" id="KW-1185">Reference proteome</keyword>
<dbReference type="RefSeq" id="WP_260794766.1">
    <property type="nucleotide sequence ID" value="NZ_CP093313.1"/>
</dbReference>
<protein>
    <submittedName>
        <fullName evidence="2">CHAT domain-containing protein</fullName>
    </submittedName>
</protein>
<dbReference type="EMBL" id="CP093313">
    <property type="protein sequence ID" value="UWZ85248.1"/>
    <property type="molecule type" value="Genomic_DNA"/>
</dbReference>
<dbReference type="Proteomes" id="UP001059380">
    <property type="component" value="Chromosome"/>
</dbReference>
<feature type="domain" description="CHAT" evidence="1">
    <location>
        <begin position="514"/>
        <end position="802"/>
    </location>
</feature>
<gene>
    <name evidence="2" type="ORF">MOP44_04730</name>
</gene>
<evidence type="ECO:0000313" key="2">
    <source>
        <dbReference type="EMBL" id="UWZ85248.1"/>
    </source>
</evidence>
<organism evidence="2 3">
    <name type="scientific">Occallatibacter riparius</name>
    <dbReference type="NCBI Taxonomy" id="1002689"/>
    <lineage>
        <taxon>Bacteria</taxon>
        <taxon>Pseudomonadati</taxon>
        <taxon>Acidobacteriota</taxon>
        <taxon>Terriglobia</taxon>
        <taxon>Terriglobales</taxon>
        <taxon>Acidobacteriaceae</taxon>
        <taxon>Occallatibacter</taxon>
    </lineage>
</organism>
<evidence type="ECO:0000313" key="3">
    <source>
        <dbReference type="Proteomes" id="UP001059380"/>
    </source>
</evidence>